<proteinExistence type="predicted"/>
<evidence type="ECO:0000313" key="2">
    <source>
        <dbReference type="Proteomes" id="UP000599688"/>
    </source>
</evidence>
<evidence type="ECO:0000313" key="1">
    <source>
        <dbReference type="EMBL" id="GGE11033.1"/>
    </source>
</evidence>
<evidence type="ECO:0008006" key="3">
    <source>
        <dbReference type="Google" id="ProtNLM"/>
    </source>
</evidence>
<dbReference type="RefSeq" id="WP_188405768.1">
    <property type="nucleotide sequence ID" value="NZ_BMGL01000005.1"/>
</dbReference>
<dbReference type="Proteomes" id="UP000599688">
    <property type="component" value="Unassembled WGS sequence"/>
</dbReference>
<gene>
    <name evidence="1" type="ORF">GCM10010831_10620</name>
</gene>
<dbReference type="EMBL" id="BMGL01000005">
    <property type="protein sequence ID" value="GGE11033.1"/>
    <property type="molecule type" value="Genomic_DNA"/>
</dbReference>
<accession>A0A916ZRN5</accession>
<reference evidence="1 2" key="1">
    <citation type="journal article" date="2014" name="Int. J. Syst. Evol. Microbiol.">
        <title>Complete genome sequence of Corynebacterium casei LMG S-19264T (=DSM 44701T), isolated from a smear-ripened cheese.</title>
        <authorList>
            <consortium name="US DOE Joint Genome Institute (JGI-PGF)"/>
            <person name="Walter F."/>
            <person name="Albersmeier A."/>
            <person name="Kalinowski J."/>
            <person name="Ruckert C."/>
        </authorList>
    </citation>
    <scope>NUCLEOTIDE SEQUENCE [LARGE SCALE GENOMIC DNA]</scope>
    <source>
        <strain evidence="1 2">CGMCC 1.12925</strain>
    </source>
</reference>
<dbReference type="AlphaFoldDB" id="A0A916ZRN5"/>
<keyword evidence="2" id="KW-1185">Reference proteome</keyword>
<protein>
    <recommendedName>
        <fullName evidence="3">ABC transporter ATPase</fullName>
    </recommendedName>
</protein>
<organism evidence="1 2">
    <name type="scientific">Psychroflexus salis</name>
    <dbReference type="NCBI Taxonomy" id="1526574"/>
    <lineage>
        <taxon>Bacteria</taxon>
        <taxon>Pseudomonadati</taxon>
        <taxon>Bacteroidota</taxon>
        <taxon>Flavobacteriia</taxon>
        <taxon>Flavobacteriales</taxon>
        <taxon>Flavobacteriaceae</taxon>
        <taxon>Psychroflexus</taxon>
    </lineage>
</organism>
<sequence length="160" mass="18693">MLIDFNALPDDSRIWVYQCNRTFTEDEVAELKVRISAFLEEWTAHGAQLQAGFQLPYNRFIVFGLDQNESTASGCSIDASVHFIQGLEKTYDVELLDRMNVSFKQGKFIAYKDLKEFKKMVKNKSVSPNTIVFNNLVHTKQEFNEFWEVPMTESWHKRLL</sequence>
<comment type="caution">
    <text evidence="1">The sequence shown here is derived from an EMBL/GenBank/DDBJ whole genome shotgun (WGS) entry which is preliminary data.</text>
</comment>
<name>A0A916ZRN5_9FLAO</name>